<keyword evidence="3" id="KW-1185">Reference proteome</keyword>
<gene>
    <name evidence="2" type="ORF">AKO1_011323</name>
</gene>
<dbReference type="Proteomes" id="UP001431209">
    <property type="component" value="Unassembled WGS sequence"/>
</dbReference>
<feature type="compositionally biased region" description="Polar residues" evidence="1">
    <location>
        <begin position="142"/>
        <end position="152"/>
    </location>
</feature>
<feature type="region of interest" description="Disordered" evidence="1">
    <location>
        <begin position="142"/>
        <end position="162"/>
    </location>
</feature>
<feature type="region of interest" description="Disordered" evidence="1">
    <location>
        <begin position="190"/>
        <end position="217"/>
    </location>
</feature>
<dbReference type="InterPro" id="IPR032675">
    <property type="entry name" value="LRR_dom_sf"/>
</dbReference>
<dbReference type="InterPro" id="IPR001611">
    <property type="entry name" value="Leu-rich_rpt"/>
</dbReference>
<proteinExistence type="predicted"/>
<dbReference type="Gene3D" id="3.80.10.10">
    <property type="entry name" value="Ribonuclease Inhibitor"/>
    <property type="match status" value="1"/>
</dbReference>
<dbReference type="AlphaFoldDB" id="A0AAW2YWS2"/>
<evidence type="ECO:0000313" key="2">
    <source>
        <dbReference type="EMBL" id="KAL0481908.1"/>
    </source>
</evidence>
<feature type="region of interest" description="Disordered" evidence="1">
    <location>
        <begin position="230"/>
        <end position="312"/>
    </location>
</feature>
<accession>A0AAW2YWS2</accession>
<dbReference type="PANTHER" id="PTHR46282">
    <property type="entry name" value="LEUCINE-RICH MELANOCYTE DIFFERENTIATION-ASSOCIATED PROTEIN"/>
    <property type="match status" value="1"/>
</dbReference>
<dbReference type="InterPro" id="IPR043313">
    <property type="entry name" value="LRMDA"/>
</dbReference>
<dbReference type="PROSITE" id="PS51450">
    <property type="entry name" value="LRR"/>
    <property type="match status" value="1"/>
</dbReference>
<evidence type="ECO:0000256" key="1">
    <source>
        <dbReference type="SAM" id="MobiDB-lite"/>
    </source>
</evidence>
<name>A0AAW2YWS2_9EUKA</name>
<reference evidence="2 3" key="1">
    <citation type="submission" date="2024-03" db="EMBL/GenBank/DDBJ databases">
        <title>The Acrasis kona genome and developmental transcriptomes reveal deep origins of eukaryotic multicellular pathways.</title>
        <authorList>
            <person name="Sheikh S."/>
            <person name="Fu C.-J."/>
            <person name="Brown M.W."/>
            <person name="Baldauf S.L."/>
        </authorList>
    </citation>
    <scope>NUCLEOTIDE SEQUENCE [LARGE SCALE GENOMIC DNA]</scope>
    <source>
        <strain evidence="2 3">ATCC MYA-3509</strain>
    </source>
</reference>
<feature type="compositionally biased region" description="Polar residues" evidence="1">
    <location>
        <begin position="298"/>
        <end position="312"/>
    </location>
</feature>
<dbReference type="Pfam" id="PF14580">
    <property type="entry name" value="LRR_9"/>
    <property type="match status" value="1"/>
</dbReference>
<feature type="compositionally biased region" description="Acidic residues" evidence="1">
    <location>
        <begin position="248"/>
        <end position="262"/>
    </location>
</feature>
<feature type="compositionally biased region" description="Basic and acidic residues" evidence="1">
    <location>
        <begin position="190"/>
        <end position="203"/>
    </location>
</feature>
<feature type="compositionally biased region" description="Polar residues" evidence="1">
    <location>
        <begin position="230"/>
        <end position="247"/>
    </location>
</feature>
<protein>
    <submittedName>
        <fullName evidence="2">Leucine-rich repeat-containing protein</fullName>
    </submittedName>
</protein>
<evidence type="ECO:0000313" key="3">
    <source>
        <dbReference type="Proteomes" id="UP001431209"/>
    </source>
</evidence>
<dbReference type="PANTHER" id="PTHR46282:SF1">
    <property type="entry name" value="LEUCINE-RICH REPEAT-CONTAINING PROTEIN 72-LIKE"/>
    <property type="match status" value="1"/>
</dbReference>
<feature type="compositionally biased region" description="Polar residues" evidence="1">
    <location>
        <begin position="204"/>
        <end position="215"/>
    </location>
</feature>
<sequence>MFSSSDIKVDSNGRCSLAFKNLREIPYTTIGRIAPRIIELDLSHNNLSDLPRLDYFANLQSLVIDHNRIQSNFNFNAKQPLPRLNLLWANSNKIKNLPTFIEKIKECCPNLRILSMLNNEACPNYFNGGTPEQYEDYRLPNLNTLDSTPVTQQEKDQAKEKYGDLSIQPILKLKEEKRLQKKQEQEKIKKVEQQQRQIEKDNVLTHSSSKQNLTVPKNILPDVKDLVSVSTPPQPLTQKVSTASFSSDDVDDTEQDANDDTFESTLDSVVDDETSHSPNVKRVANTATPFLLAEQRGAQKSQLSLPDPSSLTNKPIAVLQEALRTGLTLPEPDETDVQTNSSKRRKS</sequence>
<comment type="caution">
    <text evidence="2">The sequence shown here is derived from an EMBL/GenBank/DDBJ whole genome shotgun (WGS) entry which is preliminary data.</text>
</comment>
<dbReference type="SUPFAM" id="SSF52058">
    <property type="entry name" value="L domain-like"/>
    <property type="match status" value="1"/>
</dbReference>
<feature type="region of interest" description="Disordered" evidence="1">
    <location>
        <begin position="324"/>
        <end position="347"/>
    </location>
</feature>
<organism evidence="2 3">
    <name type="scientific">Acrasis kona</name>
    <dbReference type="NCBI Taxonomy" id="1008807"/>
    <lineage>
        <taxon>Eukaryota</taxon>
        <taxon>Discoba</taxon>
        <taxon>Heterolobosea</taxon>
        <taxon>Tetramitia</taxon>
        <taxon>Eutetramitia</taxon>
        <taxon>Acrasidae</taxon>
        <taxon>Acrasis</taxon>
    </lineage>
</organism>
<dbReference type="EMBL" id="JAOPGA020000797">
    <property type="protein sequence ID" value="KAL0481908.1"/>
    <property type="molecule type" value="Genomic_DNA"/>
</dbReference>
<feature type="compositionally biased region" description="Basic and acidic residues" evidence="1">
    <location>
        <begin position="153"/>
        <end position="162"/>
    </location>
</feature>